<sequence length="179" mass="19714">MDVNVNVYDIASNLNKWVGWMGLGAYHSGVQIGSREYTFSNSGVIYHQPFEAGEEAVFKETLTMGQVPSMSAVNAAVQELRHQFAPGTYDLVKQNCNHFTQALVNKLLGKSIPGYINRSANLGSTFAAKDTKSQDKKAKCTKPEAPKKASTERRKLTDKQQKMLDKLQKKAPKGSSGDE</sequence>
<evidence type="ECO:0000256" key="4">
    <source>
        <dbReference type="SAM" id="MobiDB-lite"/>
    </source>
</evidence>
<organism evidence="6">
    <name type="scientific">Mucochytrium quahogii</name>
    <dbReference type="NCBI Taxonomy" id="96639"/>
    <lineage>
        <taxon>Eukaryota</taxon>
        <taxon>Sar</taxon>
        <taxon>Stramenopiles</taxon>
        <taxon>Bigyra</taxon>
        <taxon>Labyrinthulomycetes</taxon>
        <taxon>Thraustochytrida</taxon>
        <taxon>Thraustochytriidae</taxon>
        <taxon>Mucochytrium</taxon>
    </lineage>
</organism>
<keyword evidence="2" id="KW-0645">Protease</keyword>
<accession>A0A7S2SD28</accession>
<evidence type="ECO:0000313" key="6">
    <source>
        <dbReference type="EMBL" id="CAD9696615.1"/>
    </source>
</evidence>
<evidence type="ECO:0000256" key="2">
    <source>
        <dbReference type="ARBA" id="ARBA00022670"/>
    </source>
</evidence>
<dbReference type="AlphaFoldDB" id="A0A7S2SD28"/>
<evidence type="ECO:0000259" key="5">
    <source>
        <dbReference type="PROSITE" id="PS51858"/>
    </source>
</evidence>
<dbReference type="InterPro" id="IPR008580">
    <property type="entry name" value="PPPDE_dom"/>
</dbReference>
<dbReference type="InterPro" id="IPR042266">
    <property type="entry name" value="PPPDE_sf"/>
</dbReference>
<feature type="domain" description="PPPDE" evidence="5">
    <location>
        <begin position="1"/>
        <end position="124"/>
    </location>
</feature>
<dbReference type="PANTHER" id="PTHR12378">
    <property type="entry name" value="DESUMOYLATING ISOPEPTIDASE"/>
    <property type="match status" value="1"/>
</dbReference>
<dbReference type="GO" id="GO:0006508">
    <property type="term" value="P:proteolysis"/>
    <property type="evidence" value="ECO:0007669"/>
    <property type="project" value="UniProtKB-KW"/>
</dbReference>
<dbReference type="GO" id="GO:0101005">
    <property type="term" value="F:deubiquitinase activity"/>
    <property type="evidence" value="ECO:0007669"/>
    <property type="project" value="TreeGrafter"/>
</dbReference>
<feature type="compositionally biased region" description="Basic and acidic residues" evidence="4">
    <location>
        <begin position="129"/>
        <end position="168"/>
    </location>
</feature>
<dbReference type="SMART" id="SM01179">
    <property type="entry name" value="DUF862"/>
    <property type="match status" value="1"/>
</dbReference>
<dbReference type="PANTHER" id="PTHR12378:SF80">
    <property type="entry name" value="IP06716P-RELATED"/>
    <property type="match status" value="1"/>
</dbReference>
<feature type="region of interest" description="Disordered" evidence="4">
    <location>
        <begin position="128"/>
        <end position="179"/>
    </location>
</feature>
<gene>
    <name evidence="6" type="ORF">QSP1433_LOCUS12915</name>
</gene>
<keyword evidence="3" id="KW-0378">Hydrolase</keyword>
<comment type="similarity">
    <text evidence="1">Belongs to the DeSI family.</text>
</comment>
<dbReference type="Gene3D" id="3.90.1720.30">
    <property type="entry name" value="PPPDE domains"/>
    <property type="match status" value="1"/>
</dbReference>
<dbReference type="PROSITE" id="PS51858">
    <property type="entry name" value="PPPDE"/>
    <property type="match status" value="1"/>
</dbReference>
<protein>
    <recommendedName>
        <fullName evidence="5">PPPDE domain-containing protein</fullName>
    </recommendedName>
</protein>
<reference evidence="6" key="1">
    <citation type="submission" date="2021-01" db="EMBL/GenBank/DDBJ databases">
        <authorList>
            <person name="Corre E."/>
            <person name="Pelletier E."/>
            <person name="Niang G."/>
            <person name="Scheremetjew M."/>
            <person name="Finn R."/>
            <person name="Kale V."/>
            <person name="Holt S."/>
            <person name="Cochrane G."/>
            <person name="Meng A."/>
            <person name="Brown T."/>
            <person name="Cohen L."/>
        </authorList>
    </citation>
    <scope>NUCLEOTIDE SEQUENCE</scope>
    <source>
        <strain evidence="6">NY070348D</strain>
    </source>
</reference>
<proteinExistence type="inferred from homology"/>
<dbReference type="Pfam" id="PF05903">
    <property type="entry name" value="Peptidase_C97"/>
    <property type="match status" value="1"/>
</dbReference>
<evidence type="ECO:0000256" key="1">
    <source>
        <dbReference type="ARBA" id="ARBA00008140"/>
    </source>
</evidence>
<dbReference type="EMBL" id="HBHK01020338">
    <property type="protein sequence ID" value="CAD9696615.1"/>
    <property type="molecule type" value="Transcribed_RNA"/>
</dbReference>
<evidence type="ECO:0000256" key="3">
    <source>
        <dbReference type="ARBA" id="ARBA00022801"/>
    </source>
</evidence>
<dbReference type="GO" id="GO:0016579">
    <property type="term" value="P:protein deubiquitination"/>
    <property type="evidence" value="ECO:0007669"/>
    <property type="project" value="TreeGrafter"/>
</dbReference>
<name>A0A7S2SD28_9STRA</name>